<dbReference type="AlphaFoldDB" id="A0AA38C1M1"/>
<dbReference type="EMBL" id="JAHRHJ020001805">
    <property type="protein sequence ID" value="KAH9293031.1"/>
    <property type="molecule type" value="Genomic_DNA"/>
</dbReference>
<keyword evidence="3" id="KW-1185">Reference proteome</keyword>
<evidence type="ECO:0000256" key="1">
    <source>
        <dbReference type="SAM" id="MobiDB-lite"/>
    </source>
</evidence>
<comment type="caution">
    <text evidence="2">The sequence shown here is derived from an EMBL/GenBank/DDBJ whole genome shotgun (WGS) entry which is preliminary data.</text>
</comment>
<gene>
    <name evidence="2" type="ORF">KI387_041765</name>
</gene>
<evidence type="ECO:0000313" key="3">
    <source>
        <dbReference type="Proteomes" id="UP000824469"/>
    </source>
</evidence>
<protein>
    <submittedName>
        <fullName evidence="2">Uncharacterized protein</fullName>
    </submittedName>
</protein>
<feature type="non-terminal residue" evidence="2">
    <location>
        <position position="1"/>
    </location>
</feature>
<dbReference type="Proteomes" id="UP000824469">
    <property type="component" value="Unassembled WGS sequence"/>
</dbReference>
<organism evidence="2 3">
    <name type="scientific">Taxus chinensis</name>
    <name type="common">Chinese yew</name>
    <name type="synonym">Taxus wallichiana var. chinensis</name>
    <dbReference type="NCBI Taxonomy" id="29808"/>
    <lineage>
        <taxon>Eukaryota</taxon>
        <taxon>Viridiplantae</taxon>
        <taxon>Streptophyta</taxon>
        <taxon>Embryophyta</taxon>
        <taxon>Tracheophyta</taxon>
        <taxon>Spermatophyta</taxon>
        <taxon>Pinopsida</taxon>
        <taxon>Pinidae</taxon>
        <taxon>Conifers II</taxon>
        <taxon>Cupressales</taxon>
        <taxon>Taxaceae</taxon>
        <taxon>Taxus</taxon>
    </lineage>
</organism>
<evidence type="ECO:0000313" key="2">
    <source>
        <dbReference type="EMBL" id="KAH9293031.1"/>
    </source>
</evidence>
<feature type="compositionally biased region" description="Basic residues" evidence="1">
    <location>
        <begin position="76"/>
        <end position="85"/>
    </location>
</feature>
<sequence>MPKGKLTMENIPVPKPMEIVEVEDEEDECEDSGSLEHKGIRHPMNKNEVGCTTTPPQPKEGDDEDLDSFQGEHQFKRVFRRTRTQ</sequence>
<accession>A0AA38C1M1</accession>
<feature type="region of interest" description="Disordered" evidence="1">
    <location>
        <begin position="29"/>
        <end position="85"/>
    </location>
</feature>
<proteinExistence type="predicted"/>
<name>A0AA38C1M1_TAXCH</name>
<reference evidence="2 3" key="1">
    <citation type="journal article" date="2021" name="Nat. Plants">
        <title>The Taxus genome provides insights into paclitaxel biosynthesis.</title>
        <authorList>
            <person name="Xiong X."/>
            <person name="Gou J."/>
            <person name="Liao Q."/>
            <person name="Li Y."/>
            <person name="Zhou Q."/>
            <person name="Bi G."/>
            <person name="Li C."/>
            <person name="Du R."/>
            <person name="Wang X."/>
            <person name="Sun T."/>
            <person name="Guo L."/>
            <person name="Liang H."/>
            <person name="Lu P."/>
            <person name="Wu Y."/>
            <person name="Zhang Z."/>
            <person name="Ro D.K."/>
            <person name="Shang Y."/>
            <person name="Huang S."/>
            <person name="Yan J."/>
        </authorList>
    </citation>
    <scope>NUCLEOTIDE SEQUENCE [LARGE SCALE GENOMIC DNA]</scope>
    <source>
        <strain evidence="2">Ta-2019</strain>
    </source>
</reference>
<feature type="non-terminal residue" evidence="2">
    <location>
        <position position="85"/>
    </location>
</feature>